<dbReference type="InterPro" id="IPR011335">
    <property type="entry name" value="Restrct_endonuc-II-like"/>
</dbReference>
<accession>A0ABP9J8L5</accession>
<evidence type="ECO:0000313" key="2">
    <source>
        <dbReference type="Proteomes" id="UP001500427"/>
    </source>
</evidence>
<sequence length="364" mass="39186">MPAARLGPDGAAPSTPPFVRARVIHSRLGPLPGAGRTAHAVTMSAPRRVQPDVDLPYAARDVLSAAELARHGIDSHQVRRLVRCGRLHRLCTGWYATRCPEDAVDRHVLLARAVLRQLDGRAALSHHSLVVLAGLPVWRADLSAVHVTRVADQVTRRRPHVVSHSAVPGLVPTTPAPQPGPPAVGPLVPLAVAVVQTGLVAGSMDAAICADAALRCGLVTAGSLREAAALLSGHRGIRATVAALERCDGRHESPGETRLAHLLADLGLSVTPQLEVATRLGTRRADFRIDGTRVLIEFDGKVKYTDPRHGGDVLWQEKRRQDALEDEGWTVVRVTWSDLDRPEVVWNRIRAAISRSRPSDPAAR</sequence>
<dbReference type="SUPFAM" id="SSF52980">
    <property type="entry name" value="Restriction endonuclease-like"/>
    <property type="match status" value="1"/>
</dbReference>
<dbReference type="Proteomes" id="UP001500427">
    <property type="component" value="Unassembled WGS sequence"/>
</dbReference>
<comment type="caution">
    <text evidence="1">The sequence shown here is derived from an EMBL/GenBank/DDBJ whole genome shotgun (WGS) entry which is preliminary data.</text>
</comment>
<dbReference type="EMBL" id="BAABIW010000010">
    <property type="protein sequence ID" value="GAA5023576.1"/>
    <property type="molecule type" value="Genomic_DNA"/>
</dbReference>
<gene>
    <name evidence="1" type="ORF">GCM10023258_15030</name>
</gene>
<proteinExistence type="predicted"/>
<organism evidence="1 2">
    <name type="scientific">Terrabacter aeriphilus</name>
    <dbReference type="NCBI Taxonomy" id="515662"/>
    <lineage>
        <taxon>Bacteria</taxon>
        <taxon>Bacillati</taxon>
        <taxon>Actinomycetota</taxon>
        <taxon>Actinomycetes</taxon>
        <taxon>Micrococcales</taxon>
        <taxon>Intrasporangiaceae</taxon>
        <taxon>Terrabacter</taxon>
    </lineage>
</organism>
<dbReference type="Gene3D" id="3.40.960.10">
    <property type="entry name" value="VSR Endonuclease"/>
    <property type="match status" value="1"/>
</dbReference>
<evidence type="ECO:0008006" key="3">
    <source>
        <dbReference type="Google" id="ProtNLM"/>
    </source>
</evidence>
<evidence type="ECO:0000313" key="1">
    <source>
        <dbReference type="EMBL" id="GAA5023576.1"/>
    </source>
</evidence>
<name>A0ABP9J8L5_9MICO</name>
<protein>
    <recommendedName>
        <fullName evidence="3">Transcriptional regulator, AbiEi antitoxin, Type IV TA system</fullName>
    </recommendedName>
</protein>
<keyword evidence="2" id="KW-1185">Reference proteome</keyword>
<reference evidence="2" key="1">
    <citation type="journal article" date="2019" name="Int. J. Syst. Evol. Microbiol.">
        <title>The Global Catalogue of Microorganisms (GCM) 10K type strain sequencing project: providing services to taxonomists for standard genome sequencing and annotation.</title>
        <authorList>
            <consortium name="The Broad Institute Genomics Platform"/>
            <consortium name="The Broad Institute Genome Sequencing Center for Infectious Disease"/>
            <person name="Wu L."/>
            <person name="Ma J."/>
        </authorList>
    </citation>
    <scope>NUCLEOTIDE SEQUENCE [LARGE SCALE GENOMIC DNA]</scope>
    <source>
        <strain evidence="2">JCM 17687</strain>
    </source>
</reference>